<dbReference type="OrthoDB" id="2965305at2"/>
<keyword evidence="1" id="KW-0472">Membrane</keyword>
<evidence type="ECO:0000256" key="1">
    <source>
        <dbReference type="SAM" id="Phobius"/>
    </source>
</evidence>
<dbReference type="RefSeq" id="WP_089854878.1">
    <property type="nucleotide sequence ID" value="NZ_BJWJ01000019.1"/>
</dbReference>
<dbReference type="EMBL" id="BJWJ01000019">
    <property type="protein sequence ID" value="GEM04886.1"/>
    <property type="molecule type" value="Genomic_DNA"/>
</dbReference>
<name>A0A1I6U0X0_9BACI</name>
<gene>
    <name evidence="2" type="ORF">HMI01_18740</name>
    <name evidence="3" type="ORF">SAMN05421668_12032</name>
</gene>
<dbReference type="Proteomes" id="UP000199139">
    <property type="component" value="Unassembled WGS sequence"/>
</dbReference>
<protein>
    <submittedName>
        <fullName evidence="3">Uncharacterized membrane protein YesL</fullName>
    </submittedName>
</protein>
<dbReference type="AlphaFoldDB" id="A0A1I6U0X0"/>
<evidence type="ECO:0000313" key="5">
    <source>
        <dbReference type="Proteomes" id="UP000321773"/>
    </source>
</evidence>
<feature type="transmembrane region" description="Helical" evidence="1">
    <location>
        <begin position="183"/>
        <end position="205"/>
    </location>
</feature>
<keyword evidence="1" id="KW-1133">Transmembrane helix</keyword>
<reference evidence="3 4" key="1">
    <citation type="submission" date="2016-10" db="EMBL/GenBank/DDBJ databases">
        <authorList>
            <person name="de Groot N.N."/>
        </authorList>
    </citation>
    <scope>NUCLEOTIDE SEQUENCE [LARGE SCALE GENOMIC DNA]</scope>
    <source>
        <strain evidence="3 4">DSM 17074</strain>
    </source>
</reference>
<dbReference type="EMBL" id="FPAI01000020">
    <property type="protein sequence ID" value="SFS95008.1"/>
    <property type="molecule type" value="Genomic_DNA"/>
</dbReference>
<keyword evidence="5" id="KW-1185">Reference proteome</keyword>
<evidence type="ECO:0000313" key="4">
    <source>
        <dbReference type="Proteomes" id="UP000199139"/>
    </source>
</evidence>
<feature type="transmembrane region" description="Helical" evidence="1">
    <location>
        <begin position="98"/>
        <end position="116"/>
    </location>
</feature>
<feature type="transmembrane region" description="Helical" evidence="1">
    <location>
        <begin position="16"/>
        <end position="36"/>
    </location>
</feature>
<feature type="transmembrane region" description="Helical" evidence="1">
    <location>
        <begin position="154"/>
        <end position="171"/>
    </location>
</feature>
<feature type="transmembrane region" description="Helical" evidence="1">
    <location>
        <begin position="48"/>
        <end position="66"/>
    </location>
</feature>
<dbReference type="InterPro" id="IPR006938">
    <property type="entry name" value="DUF624"/>
</dbReference>
<evidence type="ECO:0000313" key="3">
    <source>
        <dbReference type="EMBL" id="SFS95008.1"/>
    </source>
</evidence>
<proteinExistence type="predicted"/>
<feature type="transmembrane region" description="Helical" evidence="1">
    <location>
        <begin position="122"/>
        <end position="142"/>
    </location>
</feature>
<reference evidence="2 5" key="2">
    <citation type="submission" date="2019-07" db="EMBL/GenBank/DDBJ databases">
        <title>Whole genome shotgun sequence of Halolactibacillus miurensis NBRC 100873.</title>
        <authorList>
            <person name="Hosoyama A."/>
            <person name="Uohara A."/>
            <person name="Ohji S."/>
            <person name="Ichikawa N."/>
        </authorList>
    </citation>
    <scope>NUCLEOTIDE SEQUENCE [LARGE SCALE GENOMIC DNA]</scope>
    <source>
        <strain evidence="2 5">NBRC 100873</strain>
    </source>
</reference>
<keyword evidence="1" id="KW-0812">Transmembrane</keyword>
<dbReference type="Pfam" id="PF04854">
    <property type="entry name" value="DUF624"/>
    <property type="match status" value="1"/>
</dbReference>
<evidence type="ECO:0000313" key="2">
    <source>
        <dbReference type="EMBL" id="GEM04886.1"/>
    </source>
</evidence>
<dbReference type="STRING" id="306541.SAMN05421668_12032"/>
<dbReference type="Proteomes" id="UP000321773">
    <property type="component" value="Unassembled WGS sequence"/>
</dbReference>
<accession>A0A1I6U0X0</accession>
<organism evidence="3 4">
    <name type="scientific">Halolactibacillus miurensis</name>
    <dbReference type="NCBI Taxonomy" id="306541"/>
    <lineage>
        <taxon>Bacteria</taxon>
        <taxon>Bacillati</taxon>
        <taxon>Bacillota</taxon>
        <taxon>Bacilli</taxon>
        <taxon>Bacillales</taxon>
        <taxon>Bacillaceae</taxon>
        <taxon>Halolactibacillus</taxon>
    </lineage>
</organism>
<sequence length="226" mass="26633">MNQNIMDRLIYQIANYVYCFFITNVYFMVLISPFIFVYYFSEFTIKNIFLYYVSLLLFGPAFAGLLKTMDKLIEDKIIAPTKTFWHYFRVNFKTAMSYWLIISTLLLILIVDLYYANLFAPFLSMVFLILMVGVIVIAMYGFPILTRFESGLKSLFVVSTYAVFRFFKVTVLNATTLISFGIIFYYMPGILSLFLMSFIAFFMMYNLKQPFIILQDSFQKDQGKEK</sequence>